<dbReference type="InterPro" id="IPR005754">
    <property type="entry name" value="Sortase"/>
</dbReference>
<dbReference type="InterPro" id="IPR023365">
    <property type="entry name" value="Sortase_dom-sf"/>
</dbReference>
<evidence type="ECO:0000313" key="3">
    <source>
        <dbReference type="Proteomes" id="UP001499933"/>
    </source>
</evidence>
<comment type="caution">
    <text evidence="2">The sequence shown here is derived from an EMBL/GenBank/DDBJ whole genome shotgun (WGS) entry which is preliminary data.</text>
</comment>
<name>A0ABP5CL68_9MICO</name>
<gene>
    <name evidence="2" type="ORF">GCM10009776_29540</name>
</gene>
<dbReference type="CDD" id="cd05829">
    <property type="entry name" value="Sortase_F"/>
    <property type="match status" value="1"/>
</dbReference>
<protein>
    <submittedName>
        <fullName evidence="2">Class F sortase</fullName>
    </submittedName>
</protein>
<dbReference type="Proteomes" id="UP001499933">
    <property type="component" value="Unassembled WGS sequence"/>
</dbReference>
<dbReference type="InterPro" id="IPR042001">
    <property type="entry name" value="Sortase_F"/>
</dbReference>
<dbReference type="EMBL" id="BAAAOG010000007">
    <property type="protein sequence ID" value="GAA1964824.1"/>
    <property type="molecule type" value="Genomic_DNA"/>
</dbReference>
<accession>A0ABP5CL68</accession>
<keyword evidence="1" id="KW-0378">Hydrolase</keyword>
<dbReference type="Gene3D" id="2.40.260.10">
    <property type="entry name" value="Sortase"/>
    <property type="match status" value="1"/>
</dbReference>
<dbReference type="NCBIfam" id="NF033748">
    <property type="entry name" value="class_F_sortase"/>
    <property type="match status" value="1"/>
</dbReference>
<keyword evidence="3" id="KW-1185">Reference proteome</keyword>
<evidence type="ECO:0000313" key="2">
    <source>
        <dbReference type="EMBL" id="GAA1964824.1"/>
    </source>
</evidence>
<evidence type="ECO:0000256" key="1">
    <source>
        <dbReference type="ARBA" id="ARBA00022801"/>
    </source>
</evidence>
<dbReference type="Pfam" id="PF04203">
    <property type="entry name" value="Sortase"/>
    <property type="match status" value="1"/>
</dbReference>
<reference evidence="3" key="1">
    <citation type="journal article" date="2019" name="Int. J. Syst. Evol. Microbiol.">
        <title>The Global Catalogue of Microorganisms (GCM) 10K type strain sequencing project: providing services to taxonomists for standard genome sequencing and annotation.</title>
        <authorList>
            <consortium name="The Broad Institute Genomics Platform"/>
            <consortium name="The Broad Institute Genome Sequencing Center for Infectious Disease"/>
            <person name="Wu L."/>
            <person name="Ma J."/>
        </authorList>
    </citation>
    <scope>NUCLEOTIDE SEQUENCE [LARGE SCALE GENOMIC DNA]</scope>
    <source>
        <strain evidence="3">JCM 14901</strain>
    </source>
</reference>
<dbReference type="SUPFAM" id="SSF63817">
    <property type="entry name" value="Sortase"/>
    <property type="match status" value="1"/>
</dbReference>
<sequence length="217" mass="22583">MIAMRKTTKRVSGPTWLILAIVTFGPLLAAWASATTQPAEVHATPTAVPTANPLAAGRLQDPRERAAAISHAAPISIRIPRIGVDSALERLGVDVEGRLDAPRDYDLAGWYAGGVVPGDVGPAIIAGHIDSPTAPAVFARLGDLHPGDEVVITESDGAVLTFRVTGSTESAKSAFPTAEVYSTVPAPELRLITCAGAFDSTAGHYVDNLIVFAVLEN</sequence>
<proteinExistence type="predicted"/>
<organism evidence="2 3">
    <name type="scientific">Microbacterium deminutum</name>
    <dbReference type="NCBI Taxonomy" id="344164"/>
    <lineage>
        <taxon>Bacteria</taxon>
        <taxon>Bacillati</taxon>
        <taxon>Actinomycetota</taxon>
        <taxon>Actinomycetes</taxon>
        <taxon>Micrococcales</taxon>
        <taxon>Microbacteriaceae</taxon>
        <taxon>Microbacterium</taxon>
    </lineage>
</organism>